<evidence type="ECO:0000256" key="5">
    <source>
        <dbReference type="SAM" id="MobiDB-lite"/>
    </source>
</evidence>
<dbReference type="Pfam" id="PF01535">
    <property type="entry name" value="PPR"/>
    <property type="match status" value="2"/>
</dbReference>
<gene>
    <name evidence="6" type="ORF">CB5_LOCUS20533</name>
</gene>
<evidence type="ECO:0000313" key="6">
    <source>
        <dbReference type="EMBL" id="CAD1837322.1"/>
    </source>
</evidence>
<keyword evidence="3" id="KW-0809">Transit peptide</keyword>
<dbReference type="NCBIfam" id="TIGR00756">
    <property type="entry name" value="PPR"/>
    <property type="match status" value="3"/>
</dbReference>
<feature type="repeat" description="PPR" evidence="4">
    <location>
        <begin position="253"/>
        <end position="287"/>
    </location>
</feature>
<feature type="compositionally biased region" description="Basic residues" evidence="5">
    <location>
        <begin position="484"/>
        <end position="512"/>
    </location>
</feature>
<feature type="region of interest" description="Disordered" evidence="5">
    <location>
        <begin position="477"/>
        <end position="523"/>
    </location>
</feature>
<reference evidence="6" key="1">
    <citation type="submission" date="2020-07" db="EMBL/GenBank/DDBJ databases">
        <authorList>
            <person name="Lin J."/>
        </authorList>
    </citation>
    <scope>NUCLEOTIDE SEQUENCE</scope>
</reference>
<proteinExistence type="inferred from homology"/>
<name>A0A6V7Q2I1_ANACO</name>
<sequence>MHNKLLTASTRRLLIKPHPLRPLSTSSSSSSSSPLVGDGATTFSGDGDLGGAVERAYRILRRFHSDPSKLALALSSARVDPAAHPALVERVLSRCGAAAPLLALRFFSWSSSLAPPSPAARRLLLRALARSRRFDAAWALLSDLRRLHPELLSPDLFVALIRRFAAARLVSRALDVLDQMPRYGLPADDRVFGALLDALCKHGSVREAANLFEEMRERFPPDLRHFTSLLYGWRIDKAYEFVSEMARRGFRPDSRAYFPIFAAHEKKEQLEECLELMDRMRKDGSFPDLGIHEVVIRLSCKLGELTQAVAIWNEMENRGVSPDLDTFLIMIHGFVGQSALVDACGYFKEMVGRGLFVAPQYGVLKDLLNALLRDEKLELAKEMWGCIASKGCELNVSAWTIWIHALFSNKHVKEACSYCLDMLDSGLMPQADTFAKLMKGLKKLYNRQIAAEITEKVRKMAEERRVSFKMYKRRGVRDLEEKANKKRKREKERKGRKGRALSRGHSRSRHRQSNLDDDEELDS</sequence>
<dbReference type="EMBL" id="LR862132">
    <property type="protein sequence ID" value="CAD1837322.1"/>
    <property type="molecule type" value="Genomic_DNA"/>
</dbReference>
<evidence type="ECO:0000256" key="3">
    <source>
        <dbReference type="ARBA" id="ARBA00022946"/>
    </source>
</evidence>
<evidence type="ECO:0008006" key="7">
    <source>
        <dbReference type="Google" id="ProtNLM"/>
    </source>
</evidence>
<keyword evidence="2" id="KW-0677">Repeat</keyword>
<organism evidence="6">
    <name type="scientific">Ananas comosus var. bracteatus</name>
    <name type="common">red pineapple</name>
    <dbReference type="NCBI Taxonomy" id="296719"/>
    <lineage>
        <taxon>Eukaryota</taxon>
        <taxon>Viridiplantae</taxon>
        <taxon>Streptophyta</taxon>
        <taxon>Embryophyta</taxon>
        <taxon>Tracheophyta</taxon>
        <taxon>Spermatophyta</taxon>
        <taxon>Magnoliopsida</taxon>
        <taxon>Liliopsida</taxon>
        <taxon>Poales</taxon>
        <taxon>Bromeliaceae</taxon>
        <taxon>Bromelioideae</taxon>
        <taxon>Ananas</taxon>
    </lineage>
</organism>
<dbReference type="AlphaFoldDB" id="A0A6V7Q2I1"/>
<evidence type="ECO:0000256" key="4">
    <source>
        <dbReference type="PROSITE-ProRule" id="PRU00708"/>
    </source>
</evidence>
<feature type="repeat" description="PPR" evidence="4">
    <location>
        <begin position="188"/>
        <end position="218"/>
    </location>
</feature>
<accession>A0A6V7Q2I1</accession>
<evidence type="ECO:0000256" key="1">
    <source>
        <dbReference type="ARBA" id="ARBA00007626"/>
    </source>
</evidence>
<evidence type="ECO:0000256" key="2">
    <source>
        <dbReference type="ARBA" id="ARBA00022737"/>
    </source>
</evidence>
<dbReference type="InterPro" id="IPR011990">
    <property type="entry name" value="TPR-like_helical_dom_sf"/>
</dbReference>
<comment type="similarity">
    <text evidence="1">Belongs to the PPR family. P subfamily.</text>
</comment>
<dbReference type="Pfam" id="PF13041">
    <property type="entry name" value="PPR_2"/>
    <property type="match status" value="1"/>
</dbReference>
<dbReference type="PROSITE" id="PS51375">
    <property type="entry name" value="PPR"/>
    <property type="match status" value="4"/>
</dbReference>
<dbReference type="Pfam" id="PF12854">
    <property type="entry name" value="PPR_1"/>
    <property type="match status" value="1"/>
</dbReference>
<dbReference type="PANTHER" id="PTHR47941">
    <property type="entry name" value="PENTATRICOPEPTIDE REPEAT-CONTAINING PROTEIN 3, MITOCHONDRIAL"/>
    <property type="match status" value="1"/>
</dbReference>
<protein>
    <recommendedName>
        <fullName evidence="7">Pentatricopeptide repeat-containing protein</fullName>
    </recommendedName>
</protein>
<feature type="repeat" description="PPR" evidence="4">
    <location>
        <begin position="395"/>
        <end position="429"/>
    </location>
</feature>
<dbReference type="Gene3D" id="1.25.40.10">
    <property type="entry name" value="Tetratricopeptide repeat domain"/>
    <property type="match status" value="3"/>
</dbReference>
<dbReference type="InterPro" id="IPR002885">
    <property type="entry name" value="PPR_rpt"/>
</dbReference>
<feature type="repeat" description="PPR" evidence="4">
    <location>
        <begin position="288"/>
        <end position="322"/>
    </location>
</feature>